<dbReference type="InterPro" id="IPR057352">
    <property type="entry name" value="TPR_TmcB/C"/>
</dbReference>
<feature type="transmembrane region" description="Helical" evidence="2">
    <location>
        <begin position="612"/>
        <end position="634"/>
    </location>
</feature>
<keyword evidence="2" id="KW-0812">Transmembrane</keyword>
<accession>A0A8J6B1K6</accession>
<feature type="transmembrane region" description="Helical" evidence="2">
    <location>
        <begin position="1999"/>
        <end position="2018"/>
    </location>
</feature>
<keyword evidence="2" id="KW-1133">Transmembrane helix</keyword>
<evidence type="ECO:0000313" key="6">
    <source>
        <dbReference type="Proteomes" id="UP000717585"/>
    </source>
</evidence>
<proteinExistence type="predicted"/>
<feature type="transmembrane region" description="Helical" evidence="2">
    <location>
        <begin position="1681"/>
        <end position="1701"/>
    </location>
</feature>
<keyword evidence="5" id="KW-0418">Kinase</keyword>
<keyword evidence="6" id="KW-1185">Reference proteome</keyword>
<evidence type="ECO:0000256" key="1">
    <source>
        <dbReference type="SAM" id="MobiDB-lite"/>
    </source>
</evidence>
<feature type="transmembrane region" description="Helical" evidence="2">
    <location>
        <begin position="450"/>
        <end position="471"/>
    </location>
</feature>
<sequence length="2168" mass="234248">MSKDIGVCTPIVFQQLHRAFPQVDITAFSLIDIGLTVSDTSSSDVLVPPKKSAIGIPHANVVGNDAYNNKVRRLSKLLDELFSKYIHTPHVLAREIYRVVPFLDFDVPAEHSSSNVLEALTDLPLVDLIVDKFTEYGNVGAVITDLRGNMLSRAYRISTVCETMVRPFPIGQSRCYASDQLFGTLADNSFSLSECHSRIMHDGGAMISIDGDPVATFMFGGIRTMPFDEECKSRARKLARDIGNPDEEGMLRLIRKNRYMTTEQLRTVAESARVVADTISTALYNNSVTAAANKRERIQTEMVQAGVARRPDLGWSAALHDAMYRPGDMPVPFAQAMSLVMMISSLLLMLMSILPAISADSTRFDTIRNYLAIFATPSLSDTISKEVVTAFWAIWVLCSIAVPIVALGRGHQSKLQLLARSAIRFGSFSMTAPLGTVFFTSLGVQLAHPALYLVTGSSTFISMASVTMAVVAVAVVPAAHWFTAIFISLAHAAPMFYTTRPRLATAVTASQNQSLVFTGMVLGCVHADKTDLDDDKLLFATAATVVLAVFALFFSGASLLPTVLYLPVRSTVLNATAAWHSAASASASAGAAVVALALYFTRNSTLAALRTIPVGPVLIAQTLLLLAAPSLTLLRQWNCEVRTLHLLAPGARTGATPPLGPLGLVLATFRHGFHRRSTVMRWADVTDVALTSPDLGHTPPLVLEIGTRPLMWQDFDVFKRFRLNNKQRARLWMQAGMVLRRTLALYSPAFTTEIRLLVFLLDLRTPATVGLCKDMFKHFEMEIFNHRRLCHNIYVHAMEKFIEFQSLSQLLGGDVNAATIIDVRASLSQARENHLSALRRQQRLWPLFLEPKVDLPAIIAQVKHVDRACSRTESAYRAILAKYPESTVTREWYVLFLENVLRDRQTARQIKAEMAEEASMAGTSDYSASSVSTASSTAKGRAARSDVEDVGSFAAWVAAAANLLFIVAVAAAALAVLGLLRTFLDVLPTLSALAHDIEQGLIVTSLTALDGGADRYPGGTDAALAALDRAIAQVEESAPVLLPLSEAFGVNVVMRDAVNETPSYDRVSIAPPWTIAMLIQESMVHVREAMISGADLQADSDLSRVRDAALRTGVFQLTQFVSEYMPHLVASCKLATTGSALLFVFLCIADFATVVSLAVWIITRVFPAIVRSCDNALLACLGASNAQVRRQLRLIGTALAKFQDLGDYEEAATPTATVPEFITGRTTVEVSATEAARHAKDEVIIDHLIEALGEGPEEHFAGLDIDVTEASVACSQQSSPDLEMMVPDEGSDTDSSSRHRGAFANAVRSPLPQRDRLVLMADEETESDGEPASDPASSDDMKQITAYLREIPQSIAGSTAASESGSVDTVTSLTDASEIQELAHLATALLALHAFVRDLWDRAVYVVSGNGKRRHRHASALELTYIALLAGAFLSSLVAVGAGMGYVLYVTWENPLSLSSVTALLDLDLPGLMADECTQLFETTRFIVSGSVDAGRVASEDRTKQIHRVVDELYATIPCDGVCETFVGYVQARELLQYPLDVAMNEAALAHGVDRAGLGVHMVDWDFPAETHYSHDRVAYERAAWYNRTADDALLSPAELKTVAMEVTYDVLTAEHLAGLLNGIEAITTAMSAAVDTFISAATGHAPVVLTMAGVAAILVVTTLLGITFSPIARQRVAKRSAMGGMAALLLILLGIALTPISGDLAIRRMVQLDNKVEHASHAIDAMVALTSQTLQAVYSVQRYHAVHTNTSLSAMAGQLHAVDNARAVFISACAEVAKCNSDKFLGHVDYTIQAVSIAARLAASVHEYDDEAIPAKLAEVTWDISDSPRIQDIGRYTNTTFDLGLPEPDRAALAWELCLTGTMISSDLEALHRHMPSVVSDLKDDAEDAVTRASAIMQLNQQAMVAALLLPYLIVGSLVVLPAILVGLSAVRHTHTPHASDRHALFQKTFMSYRISLLAAMASISFVLCVMLLAVFVLCLLTASLLPQLSRLSLAAPLTANSVAFVAVAANGVLPIVKYPATVRAELMDAYDSVFQPSGISPESVVFFDTELDSIAARMGRVVTGITTVSVIDADLGTSADSADLELIVLDAQMAFAFDVIDDLANLFDSRYDRVQTMLSAGQVVVVAVSLVLAVVAVAVVWASMTQILERLRGYSRALFVAQLHLR</sequence>
<gene>
    <name evidence="5" type="ORF">J8273_7341</name>
</gene>
<name>A0A8J6B1K6_9EUKA</name>
<dbReference type="Pfam" id="PF25474">
    <property type="entry name" value="TPR_TmcB"/>
    <property type="match status" value="1"/>
</dbReference>
<keyword evidence="2" id="KW-0472">Membrane</keyword>
<evidence type="ECO:0000259" key="4">
    <source>
        <dbReference type="Pfam" id="PF25474"/>
    </source>
</evidence>
<organism evidence="5 6">
    <name type="scientific">Carpediemonas membranifera</name>
    <dbReference type="NCBI Taxonomy" id="201153"/>
    <lineage>
        <taxon>Eukaryota</taxon>
        <taxon>Metamonada</taxon>
        <taxon>Carpediemonas-like organisms</taxon>
        <taxon>Carpediemonas</taxon>
    </lineage>
</organism>
<feature type="transmembrane region" description="Helical" evidence="2">
    <location>
        <begin position="577"/>
        <end position="600"/>
    </location>
</feature>
<feature type="region of interest" description="Disordered" evidence="1">
    <location>
        <begin position="1275"/>
        <end position="1298"/>
    </location>
</feature>
<feature type="transmembrane region" description="Helical" evidence="2">
    <location>
        <begin position="1140"/>
        <end position="1162"/>
    </location>
</feature>
<dbReference type="Proteomes" id="UP000717585">
    <property type="component" value="Unassembled WGS sequence"/>
</dbReference>
<feature type="transmembrane region" description="Helical" evidence="2">
    <location>
        <begin position="333"/>
        <end position="357"/>
    </location>
</feature>
<keyword evidence="5" id="KW-0808">Transferase</keyword>
<evidence type="ECO:0000256" key="2">
    <source>
        <dbReference type="SAM" id="Phobius"/>
    </source>
</evidence>
<feature type="transmembrane region" description="Helical" evidence="2">
    <location>
        <begin position="1648"/>
        <end position="1669"/>
    </location>
</feature>
<dbReference type="EMBL" id="JAHDYR010000062">
    <property type="protein sequence ID" value="KAG9391067.1"/>
    <property type="molecule type" value="Genomic_DNA"/>
</dbReference>
<feature type="transmembrane region" description="Helical" evidence="2">
    <location>
        <begin position="1958"/>
        <end position="1987"/>
    </location>
</feature>
<feature type="domain" description="PocR" evidence="3">
    <location>
        <begin position="121"/>
        <end position="281"/>
    </location>
</feature>
<evidence type="ECO:0000313" key="5">
    <source>
        <dbReference type="EMBL" id="KAG9391067.1"/>
    </source>
</evidence>
<evidence type="ECO:0000259" key="3">
    <source>
        <dbReference type="Pfam" id="PF10114"/>
    </source>
</evidence>
<feature type="transmembrane region" description="Helical" evidence="2">
    <location>
        <begin position="390"/>
        <end position="410"/>
    </location>
</feature>
<feature type="transmembrane region" description="Helical" evidence="2">
    <location>
        <begin position="422"/>
        <end position="444"/>
    </location>
</feature>
<feature type="transmembrane region" description="Helical" evidence="2">
    <location>
        <begin position="2125"/>
        <end position="2146"/>
    </location>
</feature>
<protein>
    <submittedName>
        <fullName evidence="5">Signal transduction histidine kinase</fullName>
    </submittedName>
</protein>
<feature type="domain" description="TmcB/TmcC TPR repeats" evidence="4">
    <location>
        <begin position="813"/>
        <end position="914"/>
    </location>
</feature>
<comment type="caution">
    <text evidence="5">The sequence shown here is derived from an EMBL/GenBank/DDBJ whole genome shotgun (WGS) entry which is preliminary data.</text>
</comment>
<dbReference type="InterPro" id="IPR018771">
    <property type="entry name" value="PocR_dom"/>
</dbReference>
<reference evidence="5" key="1">
    <citation type="submission" date="2021-05" db="EMBL/GenBank/DDBJ databases">
        <title>A free-living protist that lacks canonical eukaryotic 1 DNA replication and segregation systems.</title>
        <authorList>
            <person name="Salas-Leiva D.E."/>
            <person name="Tromer E.C."/>
            <person name="Curtis B.A."/>
            <person name="Jerlstrom-Hultqvist J."/>
            <person name="Kolisko M."/>
            <person name="Yi Z."/>
            <person name="Salas-Leiva J.S."/>
            <person name="Gallot-Lavallee L."/>
            <person name="Kops G.J.P.L."/>
            <person name="Archibald J.M."/>
            <person name="Simpson A.G.B."/>
            <person name="Roger A.J."/>
        </authorList>
    </citation>
    <scope>NUCLEOTIDE SEQUENCE</scope>
    <source>
        <strain evidence="5">BICM</strain>
    </source>
</reference>
<dbReference type="GO" id="GO:0016301">
    <property type="term" value="F:kinase activity"/>
    <property type="evidence" value="ECO:0007669"/>
    <property type="project" value="UniProtKB-KW"/>
</dbReference>
<feature type="transmembrane region" description="Helical" evidence="2">
    <location>
        <begin position="953"/>
        <end position="980"/>
    </location>
</feature>
<feature type="transmembrane region" description="Helical" evidence="2">
    <location>
        <begin position="478"/>
        <end position="497"/>
    </location>
</feature>
<feature type="transmembrane region" description="Helical" evidence="2">
    <location>
        <begin position="537"/>
        <end position="557"/>
    </location>
</feature>
<dbReference type="Pfam" id="PF10114">
    <property type="entry name" value="PocR"/>
    <property type="match status" value="1"/>
</dbReference>
<feature type="transmembrane region" description="Helical" evidence="2">
    <location>
        <begin position="1904"/>
        <end position="1929"/>
    </location>
</feature>